<accession>A0AAW1QNB3</accession>
<evidence type="ECO:0000313" key="2">
    <source>
        <dbReference type="Proteomes" id="UP001438707"/>
    </source>
</evidence>
<reference evidence="1 2" key="1">
    <citation type="journal article" date="2024" name="Nat. Commun.">
        <title>Phylogenomics reveals the evolutionary origins of lichenization in chlorophyte algae.</title>
        <authorList>
            <person name="Puginier C."/>
            <person name="Libourel C."/>
            <person name="Otte J."/>
            <person name="Skaloud P."/>
            <person name="Haon M."/>
            <person name="Grisel S."/>
            <person name="Petersen M."/>
            <person name="Berrin J.G."/>
            <person name="Delaux P.M."/>
            <person name="Dal Grande F."/>
            <person name="Keller J."/>
        </authorList>
    </citation>
    <scope>NUCLEOTIDE SEQUENCE [LARGE SCALE GENOMIC DNA]</scope>
    <source>
        <strain evidence="1 2">SAG 2145</strain>
    </source>
</reference>
<evidence type="ECO:0000313" key="1">
    <source>
        <dbReference type="EMBL" id="KAK9822925.1"/>
    </source>
</evidence>
<keyword evidence="2" id="KW-1185">Reference proteome</keyword>
<sequence length="93" mass="10061">MIDSTAVQTMHLTNCCIQIGGQPFHWLYHNLAQPEDACAFPESKSSSSPLEGIGGVKQQLEEIDVHPQKPLDPCQSVDFDWTSGGSAGCDLDT</sequence>
<name>A0AAW1QNB3_9CHLO</name>
<dbReference type="EMBL" id="JALJOS010000029">
    <property type="protein sequence ID" value="KAK9822925.1"/>
    <property type="molecule type" value="Genomic_DNA"/>
</dbReference>
<gene>
    <name evidence="1" type="ORF">WJX74_005168</name>
</gene>
<proteinExistence type="predicted"/>
<dbReference type="AlphaFoldDB" id="A0AAW1QNB3"/>
<comment type="caution">
    <text evidence="1">The sequence shown here is derived from an EMBL/GenBank/DDBJ whole genome shotgun (WGS) entry which is preliminary data.</text>
</comment>
<protein>
    <submittedName>
        <fullName evidence="1">Uncharacterized protein</fullName>
    </submittedName>
</protein>
<organism evidence="1 2">
    <name type="scientific">Apatococcus lobatus</name>
    <dbReference type="NCBI Taxonomy" id="904363"/>
    <lineage>
        <taxon>Eukaryota</taxon>
        <taxon>Viridiplantae</taxon>
        <taxon>Chlorophyta</taxon>
        <taxon>core chlorophytes</taxon>
        <taxon>Trebouxiophyceae</taxon>
        <taxon>Chlorellales</taxon>
        <taxon>Chlorellaceae</taxon>
        <taxon>Apatococcus</taxon>
    </lineage>
</organism>
<dbReference type="Proteomes" id="UP001438707">
    <property type="component" value="Unassembled WGS sequence"/>
</dbReference>